<keyword evidence="1" id="KW-0812">Transmembrane</keyword>
<name>A0A2P2NUK7_RHIMU</name>
<keyword evidence="1" id="KW-0472">Membrane</keyword>
<proteinExistence type="predicted"/>
<accession>A0A2P2NUK7</accession>
<feature type="transmembrane region" description="Helical" evidence="1">
    <location>
        <begin position="22"/>
        <end position="42"/>
    </location>
</feature>
<keyword evidence="1" id="KW-1133">Transmembrane helix</keyword>
<dbReference type="EMBL" id="GGEC01065636">
    <property type="protein sequence ID" value="MBX46120.1"/>
    <property type="molecule type" value="Transcribed_RNA"/>
</dbReference>
<evidence type="ECO:0000256" key="1">
    <source>
        <dbReference type="SAM" id="Phobius"/>
    </source>
</evidence>
<organism evidence="2">
    <name type="scientific">Rhizophora mucronata</name>
    <name type="common">Asiatic mangrove</name>
    <dbReference type="NCBI Taxonomy" id="61149"/>
    <lineage>
        <taxon>Eukaryota</taxon>
        <taxon>Viridiplantae</taxon>
        <taxon>Streptophyta</taxon>
        <taxon>Embryophyta</taxon>
        <taxon>Tracheophyta</taxon>
        <taxon>Spermatophyta</taxon>
        <taxon>Magnoliopsida</taxon>
        <taxon>eudicotyledons</taxon>
        <taxon>Gunneridae</taxon>
        <taxon>Pentapetalae</taxon>
        <taxon>rosids</taxon>
        <taxon>fabids</taxon>
        <taxon>Malpighiales</taxon>
        <taxon>Rhizophoraceae</taxon>
        <taxon>Rhizophora</taxon>
    </lineage>
</organism>
<reference evidence="2" key="1">
    <citation type="submission" date="2018-02" db="EMBL/GenBank/DDBJ databases">
        <title>Rhizophora mucronata_Transcriptome.</title>
        <authorList>
            <person name="Meera S.P."/>
            <person name="Sreeshan A."/>
            <person name="Augustine A."/>
        </authorList>
    </citation>
    <scope>NUCLEOTIDE SEQUENCE</scope>
    <source>
        <tissue evidence="2">Leaf</tissue>
    </source>
</reference>
<protein>
    <submittedName>
        <fullName evidence="2">Uncharacterized protein</fullName>
    </submittedName>
</protein>
<sequence length="60" mass="7023">MVHIENAQRTISMNAHVKGINILTHETTVMSFLYFLYTMFFVRRVMKNIDFISLPTSVSQ</sequence>
<dbReference type="AlphaFoldDB" id="A0A2P2NUK7"/>
<evidence type="ECO:0000313" key="2">
    <source>
        <dbReference type="EMBL" id="MBX46120.1"/>
    </source>
</evidence>